<dbReference type="STRING" id="1330534.L323_13920"/>
<evidence type="ECO:0000313" key="6">
    <source>
        <dbReference type="EMBL" id="EPR10453.1"/>
    </source>
</evidence>
<dbReference type="SUPFAM" id="SSF51905">
    <property type="entry name" value="FAD/NAD(P)-binding domain"/>
    <property type="match status" value="1"/>
</dbReference>
<dbReference type="PANTHER" id="PTHR43498:SF1">
    <property type="entry name" value="COB--COM HETERODISULFIDE REDUCTASE IRON-SULFUR SUBUNIT A"/>
    <property type="match status" value="1"/>
</dbReference>
<evidence type="ECO:0000256" key="5">
    <source>
        <dbReference type="ARBA" id="ARBA00023014"/>
    </source>
</evidence>
<keyword evidence="1" id="KW-0004">4Fe-4S</keyword>
<dbReference type="AlphaFoldDB" id="U4R111"/>
<dbReference type="PANTHER" id="PTHR43498">
    <property type="entry name" value="FERREDOXIN:COB-COM HETERODISULFIDE REDUCTASE SUBUNIT A"/>
    <property type="match status" value="1"/>
</dbReference>
<dbReference type="Pfam" id="PF12831">
    <property type="entry name" value="FAD_oxidored"/>
    <property type="match status" value="1"/>
</dbReference>
<name>U4R111_9FIRM</name>
<evidence type="ECO:0000256" key="3">
    <source>
        <dbReference type="ARBA" id="ARBA00023002"/>
    </source>
</evidence>
<proteinExistence type="predicted"/>
<keyword evidence="3" id="KW-0560">Oxidoreductase</keyword>
<dbReference type="Gene3D" id="3.50.50.60">
    <property type="entry name" value="FAD/NAD(P)-binding domain"/>
    <property type="match status" value="1"/>
</dbReference>
<dbReference type="RefSeq" id="WP_020816255.1">
    <property type="nucleotide sequence ID" value="NZ_ATAY01000063.1"/>
</dbReference>
<sequence>MNEIQYTKTIKTVIETDVLVIGGGTAGFGAAIAAARNGAKTLLIERLSILGGMATAGLVGPFMTCYDNDAEEQLVKGIFDELCLRTEARGGAIHPSKVEGMTSYSSYYMASHRHVTPYQSEILAVVMEEMLEESGTQILFNVQVTDCITKDEKIDYVIVNMKEGIAAIRAKLYIDCTGDADVAYFAGVPTWLGKKETGIMQPTSLFFEVGNIDRDKYLGELEANKSNLDNHVANCFAKYVKEAKANGDWTLDRNELGNYEQNIPGRWKINTTRIAHIDATKTSDITKALIEGRRQVQEVIAFMKKYLPGCENVQLIQVATALGVRETRHIVGKYELTAEDILSRKHFDDAICTFGYAIDVHNSTGGGVTFTCVDKYYTIPYRCLIPKNCDNMLVAGRSICGSSEAAASYRVMPACIAMGQAAGTAAAISLKSGVCPENVDIVNLRNTLIEQGAVIKD</sequence>
<dbReference type="GO" id="GO:0046872">
    <property type="term" value="F:metal ion binding"/>
    <property type="evidence" value="ECO:0007669"/>
    <property type="project" value="UniProtKB-KW"/>
</dbReference>
<keyword evidence="5" id="KW-0411">Iron-sulfur</keyword>
<keyword evidence="2" id="KW-0479">Metal-binding</keyword>
<protein>
    <submittedName>
        <fullName evidence="6">FAD-dependent oxidoreductase</fullName>
    </submittedName>
</protein>
<keyword evidence="4" id="KW-0408">Iron</keyword>
<dbReference type="PATRIC" id="fig|1330534.3.peg.2764"/>
<organism evidence="6 7">
    <name type="scientific">Ruminiclostridium papyrosolvens C7</name>
    <dbReference type="NCBI Taxonomy" id="1330534"/>
    <lineage>
        <taxon>Bacteria</taxon>
        <taxon>Bacillati</taxon>
        <taxon>Bacillota</taxon>
        <taxon>Clostridia</taxon>
        <taxon>Eubacteriales</taxon>
        <taxon>Oscillospiraceae</taxon>
        <taxon>Ruminiclostridium</taxon>
    </lineage>
</organism>
<evidence type="ECO:0000313" key="7">
    <source>
        <dbReference type="Proteomes" id="UP000016860"/>
    </source>
</evidence>
<gene>
    <name evidence="6" type="ORF">L323_13920</name>
</gene>
<comment type="caution">
    <text evidence="6">The sequence shown here is derived from an EMBL/GenBank/DDBJ whole genome shotgun (WGS) entry which is preliminary data.</text>
</comment>
<dbReference type="InterPro" id="IPR036188">
    <property type="entry name" value="FAD/NAD-bd_sf"/>
</dbReference>
<dbReference type="OrthoDB" id="9777740at2"/>
<dbReference type="InterPro" id="IPR039650">
    <property type="entry name" value="HdrA-like"/>
</dbReference>
<dbReference type="EMBL" id="ATAY01000063">
    <property type="protein sequence ID" value="EPR10453.1"/>
    <property type="molecule type" value="Genomic_DNA"/>
</dbReference>
<evidence type="ECO:0000256" key="4">
    <source>
        <dbReference type="ARBA" id="ARBA00023004"/>
    </source>
</evidence>
<dbReference type="GO" id="GO:0051539">
    <property type="term" value="F:4 iron, 4 sulfur cluster binding"/>
    <property type="evidence" value="ECO:0007669"/>
    <property type="project" value="UniProtKB-KW"/>
</dbReference>
<reference evidence="6 7" key="1">
    <citation type="journal article" date="2013" name="Genome Announc.">
        <title>Draft Genome Sequence of the Cellulolytic Bacterium Clostridium papyrosolvens C7 (ATCC 700395).</title>
        <authorList>
            <person name="Zepeda V."/>
            <person name="Dassa B."/>
            <person name="Borovok I."/>
            <person name="Lamed R."/>
            <person name="Bayer E.A."/>
            <person name="Cate J.H."/>
        </authorList>
    </citation>
    <scope>NUCLEOTIDE SEQUENCE [LARGE SCALE GENOMIC DNA]</scope>
    <source>
        <strain evidence="6 7">C7</strain>
    </source>
</reference>
<accession>U4R111</accession>
<evidence type="ECO:0000256" key="2">
    <source>
        <dbReference type="ARBA" id="ARBA00022723"/>
    </source>
</evidence>
<dbReference type="GO" id="GO:0016491">
    <property type="term" value="F:oxidoreductase activity"/>
    <property type="evidence" value="ECO:0007669"/>
    <property type="project" value="UniProtKB-KW"/>
</dbReference>
<dbReference type="Proteomes" id="UP000016860">
    <property type="component" value="Unassembled WGS sequence"/>
</dbReference>
<evidence type="ECO:0000256" key="1">
    <source>
        <dbReference type="ARBA" id="ARBA00022485"/>
    </source>
</evidence>